<dbReference type="Proteomes" id="UP000617531">
    <property type="component" value="Unassembled WGS sequence"/>
</dbReference>
<dbReference type="RefSeq" id="WP_191283305.1">
    <property type="nucleotide sequence ID" value="NZ_BNAI01000003.1"/>
</dbReference>
<dbReference type="EMBL" id="BNAI01000003">
    <property type="protein sequence ID" value="GHF18782.1"/>
    <property type="molecule type" value="Genomic_DNA"/>
</dbReference>
<proteinExistence type="predicted"/>
<organism evidence="3 4">
    <name type="scientific">Pseudolysinimonas yzui</name>
    <dbReference type="NCBI Taxonomy" id="2708254"/>
    <lineage>
        <taxon>Bacteria</taxon>
        <taxon>Bacillati</taxon>
        <taxon>Actinomycetota</taxon>
        <taxon>Actinomycetes</taxon>
        <taxon>Micrococcales</taxon>
        <taxon>Microbacteriaceae</taxon>
        <taxon>Pseudolysinimonas</taxon>
    </lineage>
</organism>
<feature type="transmembrane region" description="Helical" evidence="1">
    <location>
        <begin position="96"/>
        <end position="117"/>
    </location>
</feature>
<accession>A0A8J3M2L4</accession>
<dbReference type="GO" id="GO:0080120">
    <property type="term" value="P:CAAX-box protein maturation"/>
    <property type="evidence" value="ECO:0007669"/>
    <property type="project" value="UniProtKB-ARBA"/>
</dbReference>
<evidence type="ECO:0000313" key="4">
    <source>
        <dbReference type="Proteomes" id="UP000617531"/>
    </source>
</evidence>
<feature type="domain" description="CAAX prenyl protease 2/Lysostaphin resistance protein A-like" evidence="2">
    <location>
        <begin position="142"/>
        <end position="229"/>
    </location>
</feature>
<feature type="transmembrane region" description="Helical" evidence="1">
    <location>
        <begin position="43"/>
        <end position="67"/>
    </location>
</feature>
<reference evidence="3" key="2">
    <citation type="submission" date="2020-09" db="EMBL/GenBank/DDBJ databases">
        <authorList>
            <person name="Sun Q."/>
            <person name="Zhou Y."/>
        </authorList>
    </citation>
    <scope>NUCLEOTIDE SEQUENCE</scope>
    <source>
        <strain evidence="3">CGMCC 1.16548</strain>
    </source>
</reference>
<dbReference type="GO" id="GO:0004175">
    <property type="term" value="F:endopeptidase activity"/>
    <property type="evidence" value="ECO:0007669"/>
    <property type="project" value="UniProtKB-ARBA"/>
</dbReference>
<keyword evidence="1" id="KW-0812">Transmembrane</keyword>
<protein>
    <recommendedName>
        <fullName evidence="2">CAAX prenyl protease 2/Lysostaphin resistance protein A-like domain-containing protein</fullName>
    </recommendedName>
</protein>
<keyword evidence="4" id="KW-1185">Reference proteome</keyword>
<comment type="caution">
    <text evidence="3">The sequence shown here is derived from an EMBL/GenBank/DDBJ whole genome shotgun (WGS) entry which is preliminary data.</text>
</comment>
<gene>
    <name evidence="3" type="ORF">GCM10011600_19670</name>
</gene>
<evidence type="ECO:0000259" key="2">
    <source>
        <dbReference type="Pfam" id="PF02517"/>
    </source>
</evidence>
<dbReference type="Pfam" id="PF02517">
    <property type="entry name" value="Rce1-like"/>
    <property type="match status" value="1"/>
</dbReference>
<reference evidence="3" key="1">
    <citation type="journal article" date="2014" name="Int. J. Syst. Evol. Microbiol.">
        <title>Complete genome sequence of Corynebacterium casei LMG S-19264T (=DSM 44701T), isolated from a smear-ripened cheese.</title>
        <authorList>
            <consortium name="US DOE Joint Genome Institute (JGI-PGF)"/>
            <person name="Walter F."/>
            <person name="Albersmeier A."/>
            <person name="Kalinowski J."/>
            <person name="Ruckert C."/>
        </authorList>
    </citation>
    <scope>NUCLEOTIDE SEQUENCE</scope>
    <source>
        <strain evidence="3">CGMCC 1.16548</strain>
    </source>
</reference>
<feature type="transmembrane region" description="Helical" evidence="1">
    <location>
        <begin position="165"/>
        <end position="191"/>
    </location>
</feature>
<sequence>MDAPALALLGVVVGVLLWRALTRERREYGRFKRLRSTVARQKVYRRWLIEGALALGGLSLATIVGAWPQISPVLVAAQRWEPIAAMRAFLASDVGLAVAVAAAVVVLAGLVVPVVLLRRSLDEAPAIGDIRALLPRTRGELPYGAGLSVSAGVFEELLFRLGLPALGFAVTGDAVVAFLGATLLFGVLHVYQGPLGILFSTVLGAVFVALYLVTGSILVPIVLHVVIDLRSMVLIPIALGRVLNPREA</sequence>
<feature type="transmembrane region" description="Helical" evidence="1">
    <location>
        <begin position="197"/>
        <end position="227"/>
    </location>
</feature>
<keyword evidence="1" id="KW-1133">Transmembrane helix</keyword>
<evidence type="ECO:0000256" key="1">
    <source>
        <dbReference type="SAM" id="Phobius"/>
    </source>
</evidence>
<dbReference type="InterPro" id="IPR003675">
    <property type="entry name" value="Rce1/LyrA-like_dom"/>
</dbReference>
<keyword evidence="1" id="KW-0472">Membrane</keyword>
<dbReference type="AlphaFoldDB" id="A0A8J3M2L4"/>
<name>A0A8J3M2L4_9MICO</name>
<feature type="transmembrane region" description="Helical" evidence="1">
    <location>
        <begin position="6"/>
        <end position="22"/>
    </location>
</feature>
<evidence type="ECO:0000313" key="3">
    <source>
        <dbReference type="EMBL" id="GHF18782.1"/>
    </source>
</evidence>